<dbReference type="InterPro" id="IPR019133">
    <property type="entry name" value="MIC60"/>
</dbReference>
<sequence>MLGSIFYCRCVRDLRPLRSLTRVPRPVSGEVCGSVSVGYQLVRLFVLGAVYCVRKLVAHIRTPAITKQPIYQVQSPAFLRSRSKSTNTSQKSSAQNTAPGPEEKPSKSGSNVSKLVLGTLVVGAATMGAYQAGFIDLQFKDIKLPFSIRKQDDIKMNEGLKAPSEEKVEQKQVLSEPNIAIVQETDKEIPAPKNLPDEGVSTQGIPTDREQSIPAEAKKADSPDQDTHSVPEEHGSDTKLPSQDAPAVEIKPFVADDKVIDKASHGEETDKTDSLVPPVQSSSATLSPHHDSIAVADEPKDSSGADAVEHKSLAETYLLQDEHDVSEDESVKETKNDEVVREKTSDDGKIVLDIIEAIHAAEKKQADADAYMFSEEKRKLKEKYEKELKDTRARELMYAEEAAILDKELKKEKMKHAAAVKELQEKAEQKLREELHMKEEETSQQIEKVQELAKAELAAAVAKEKASQLEQIAEANLNIDALCMAFYARSEEARQSHSVHKLALGTLALEQALSSGSPIRSEVELLQKSLEGIDKDSLLELALTSLPEDVLDYGSDTRMALKLKFNSLKETIRHFSLIPAGGGGILTHAVARVASSLKIKDDTSGDGIESLINRVESLIVDGDLSTAADTLEGGLHGSEAEEIATEWVKQARKRAVAEQTLRLLHACASSITFS</sequence>
<feature type="compositionally biased region" description="Basic and acidic residues" evidence="9">
    <location>
        <begin position="288"/>
        <end position="313"/>
    </location>
</feature>
<evidence type="ECO:0000256" key="2">
    <source>
        <dbReference type="ARBA" id="ARBA00010877"/>
    </source>
</evidence>
<gene>
    <name evidence="10" type="primary">gb14214</name>
    <name evidence="10" type="ORF">PR202_gb14214</name>
</gene>
<evidence type="ECO:0000256" key="5">
    <source>
        <dbReference type="ARBA" id="ARBA00022989"/>
    </source>
</evidence>
<accession>A0AAV5EUT6</accession>
<feature type="compositionally biased region" description="Polar residues" evidence="9">
    <location>
        <begin position="84"/>
        <end position="98"/>
    </location>
</feature>
<keyword evidence="3" id="KW-0812">Transmembrane</keyword>
<evidence type="ECO:0000256" key="3">
    <source>
        <dbReference type="ARBA" id="ARBA00022692"/>
    </source>
</evidence>
<evidence type="ECO:0000256" key="7">
    <source>
        <dbReference type="ARBA" id="ARBA00023136"/>
    </source>
</evidence>
<evidence type="ECO:0000256" key="4">
    <source>
        <dbReference type="ARBA" id="ARBA00022792"/>
    </source>
</evidence>
<dbReference type="AlphaFoldDB" id="A0AAV5EUT6"/>
<dbReference type="Pfam" id="PF09731">
    <property type="entry name" value="Mitofilin"/>
    <property type="match status" value="1"/>
</dbReference>
<dbReference type="PANTHER" id="PTHR15415">
    <property type="entry name" value="MITOFILIN"/>
    <property type="match status" value="1"/>
</dbReference>
<evidence type="ECO:0000313" key="10">
    <source>
        <dbReference type="EMBL" id="GJN26292.1"/>
    </source>
</evidence>
<keyword evidence="7" id="KW-0472">Membrane</keyword>
<comment type="similarity">
    <text evidence="2">Belongs to the MICOS complex subunit Mic60 family.</text>
</comment>
<feature type="region of interest" description="Disordered" evidence="9">
    <location>
        <begin position="81"/>
        <end position="110"/>
    </location>
</feature>
<evidence type="ECO:0000313" key="11">
    <source>
        <dbReference type="Proteomes" id="UP001054889"/>
    </source>
</evidence>
<dbReference type="GO" id="GO:0042407">
    <property type="term" value="P:cristae formation"/>
    <property type="evidence" value="ECO:0007669"/>
    <property type="project" value="TreeGrafter"/>
</dbReference>
<keyword evidence="4" id="KW-0999">Mitochondrion inner membrane</keyword>
<dbReference type="GO" id="GO:0061617">
    <property type="term" value="C:MICOS complex"/>
    <property type="evidence" value="ECO:0007669"/>
    <property type="project" value="TreeGrafter"/>
</dbReference>
<feature type="region of interest" description="Disordered" evidence="9">
    <location>
        <begin position="185"/>
        <end position="343"/>
    </location>
</feature>
<protein>
    <recommendedName>
        <fullName evidence="12">MICOS complex subunit MIC60</fullName>
    </recommendedName>
</protein>
<name>A0AAV5EUT6_ELECO</name>
<keyword evidence="5" id="KW-1133">Transmembrane helix</keyword>
<keyword evidence="6" id="KW-0496">Mitochondrion</keyword>
<feature type="coiled-coil region" evidence="8">
    <location>
        <begin position="374"/>
        <end position="472"/>
    </location>
</feature>
<comment type="caution">
    <text evidence="10">The sequence shown here is derived from an EMBL/GenBank/DDBJ whole genome shotgun (WGS) entry which is preliminary data.</text>
</comment>
<evidence type="ECO:0000256" key="1">
    <source>
        <dbReference type="ARBA" id="ARBA00004273"/>
    </source>
</evidence>
<keyword evidence="11" id="KW-1185">Reference proteome</keyword>
<feature type="compositionally biased region" description="Basic and acidic residues" evidence="9">
    <location>
        <begin position="329"/>
        <end position="343"/>
    </location>
</feature>
<dbReference type="PANTHER" id="PTHR15415:SF7">
    <property type="entry name" value="MICOS COMPLEX SUBUNIT MIC60"/>
    <property type="match status" value="1"/>
</dbReference>
<proteinExistence type="inferred from homology"/>
<evidence type="ECO:0000256" key="8">
    <source>
        <dbReference type="SAM" id="Coils"/>
    </source>
</evidence>
<feature type="compositionally biased region" description="Basic and acidic residues" evidence="9">
    <location>
        <begin position="207"/>
        <end position="237"/>
    </location>
</feature>
<reference evidence="10" key="2">
    <citation type="submission" date="2021-12" db="EMBL/GenBank/DDBJ databases">
        <title>Resequencing data analysis of finger millet.</title>
        <authorList>
            <person name="Hatakeyama M."/>
            <person name="Aluri S."/>
            <person name="Balachadran M.T."/>
            <person name="Sivarajan S.R."/>
            <person name="Poveda L."/>
            <person name="Shimizu-Inatsugi R."/>
            <person name="Schlapbach R."/>
            <person name="Sreeman S.M."/>
            <person name="Shimizu K.K."/>
        </authorList>
    </citation>
    <scope>NUCLEOTIDE SEQUENCE</scope>
</reference>
<keyword evidence="8" id="KW-0175">Coiled coil</keyword>
<evidence type="ECO:0000256" key="6">
    <source>
        <dbReference type="ARBA" id="ARBA00023128"/>
    </source>
</evidence>
<reference evidence="10" key="1">
    <citation type="journal article" date="2018" name="DNA Res.">
        <title>Multiple hybrid de novo genome assembly of finger millet, an orphan allotetraploid crop.</title>
        <authorList>
            <person name="Hatakeyama M."/>
            <person name="Aluri S."/>
            <person name="Balachadran M.T."/>
            <person name="Sivarajan S.R."/>
            <person name="Patrignani A."/>
            <person name="Gruter S."/>
            <person name="Poveda L."/>
            <person name="Shimizu-Inatsugi R."/>
            <person name="Baeten J."/>
            <person name="Francoijs K.J."/>
            <person name="Nataraja K.N."/>
            <person name="Reddy Y.A.N."/>
            <person name="Phadnis S."/>
            <person name="Ravikumar R.L."/>
            <person name="Schlapbach R."/>
            <person name="Sreeman S.M."/>
            <person name="Shimizu K.K."/>
        </authorList>
    </citation>
    <scope>NUCLEOTIDE SEQUENCE</scope>
</reference>
<dbReference type="EMBL" id="BQKI01000079">
    <property type="protein sequence ID" value="GJN26292.1"/>
    <property type="molecule type" value="Genomic_DNA"/>
</dbReference>
<dbReference type="Proteomes" id="UP001054889">
    <property type="component" value="Unassembled WGS sequence"/>
</dbReference>
<feature type="compositionally biased region" description="Basic and acidic residues" evidence="9">
    <location>
        <begin position="254"/>
        <end position="273"/>
    </location>
</feature>
<organism evidence="10 11">
    <name type="scientific">Eleusine coracana subsp. coracana</name>
    <dbReference type="NCBI Taxonomy" id="191504"/>
    <lineage>
        <taxon>Eukaryota</taxon>
        <taxon>Viridiplantae</taxon>
        <taxon>Streptophyta</taxon>
        <taxon>Embryophyta</taxon>
        <taxon>Tracheophyta</taxon>
        <taxon>Spermatophyta</taxon>
        <taxon>Magnoliopsida</taxon>
        <taxon>Liliopsida</taxon>
        <taxon>Poales</taxon>
        <taxon>Poaceae</taxon>
        <taxon>PACMAD clade</taxon>
        <taxon>Chloridoideae</taxon>
        <taxon>Cynodonteae</taxon>
        <taxon>Eleusininae</taxon>
        <taxon>Eleusine</taxon>
    </lineage>
</organism>
<evidence type="ECO:0008006" key="12">
    <source>
        <dbReference type="Google" id="ProtNLM"/>
    </source>
</evidence>
<comment type="subcellular location">
    <subcellularLocation>
        <location evidence="1">Mitochondrion inner membrane</location>
    </subcellularLocation>
</comment>
<evidence type="ECO:0000256" key="9">
    <source>
        <dbReference type="SAM" id="MobiDB-lite"/>
    </source>
</evidence>